<evidence type="ECO:0000256" key="12">
    <source>
        <dbReference type="ARBA" id="ARBA00041133"/>
    </source>
</evidence>
<evidence type="ECO:0000259" key="15">
    <source>
        <dbReference type="PROSITE" id="PS50893"/>
    </source>
</evidence>
<organism evidence="16 17">
    <name type="scientific">Halobacterium bonnevillei</name>
    <dbReference type="NCBI Taxonomy" id="2692200"/>
    <lineage>
        <taxon>Archaea</taxon>
        <taxon>Methanobacteriati</taxon>
        <taxon>Methanobacteriota</taxon>
        <taxon>Stenosarchaea group</taxon>
        <taxon>Halobacteria</taxon>
        <taxon>Halobacteriales</taxon>
        <taxon>Halobacteriaceae</taxon>
        <taxon>Halobacterium</taxon>
    </lineage>
</organism>
<evidence type="ECO:0000256" key="8">
    <source>
        <dbReference type="ARBA" id="ARBA00023136"/>
    </source>
</evidence>
<dbReference type="InterPro" id="IPR005893">
    <property type="entry name" value="PotA-like"/>
</dbReference>
<dbReference type="NCBIfam" id="TIGR01187">
    <property type="entry name" value="potA"/>
    <property type="match status" value="1"/>
</dbReference>
<name>A0A6B0SG50_9EURY</name>
<keyword evidence="3" id="KW-1003">Cell membrane</keyword>
<keyword evidence="17" id="KW-1185">Reference proteome</keyword>
<dbReference type="Pfam" id="PF00005">
    <property type="entry name" value="ABC_tran"/>
    <property type="match status" value="1"/>
</dbReference>
<dbReference type="OrthoDB" id="18368at2157"/>
<dbReference type="InterPro" id="IPR003439">
    <property type="entry name" value="ABC_transporter-like_ATP-bd"/>
</dbReference>
<dbReference type="SMART" id="SM00382">
    <property type="entry name" value="AAA"/>
    <property type="match status" value="1"/>
</dbReference>
<evidence type="ECO:0000256" key="4">
    <source>
        <dbReference type="ARBA" id="ARBA00022505"/>
    </source>
</evidence>
<evidence type="ECO:0000256" key="13">
    <source>
        <dbReference type="ARBA" id="ARBA00047936"/>
    </source>
</evidence>
<evidence type="ECO:0000256" key="5">
    <source>
        <dbReference type="ARBA" id="ARBA00022741"/>
    </source>
</evidence>
<evidence type="ECO:0000256" key="14">
    <source>
        <dbReference type="ARBA" id="ARBA00057369"/>
    </source>
</evidence>
<dbReference type="InterPro" id="IPR008995">
    <property type="entry name" value="Mo/tungstate-bd_C_term_dom"/>
</dbReference>
<dbReference type="AlphaFoldDB" id="A0A6B0SG50"/>
<dbReference type="GO" id="GO:0043190">
    <property type="term" value="C:ATP-binding cassette (ABC) transporter complex"/>
    <property type="evidence" value="ECO:0007669"/>
    <property type="project" value="InterPro"/>
</dbReference>
<dbReference type="SUPFAM" id="SSF50331">
    <property type="entry name" value="MOP-like"/>
    <property type="match status" value="1"/>
</dbReference>
<evidence type="ECO:0000256" key="1">
    <source>
        <dbReference type="ARBA" id="ARBA00004202"/>
    </source>
</evidence>
<dbReference type="GO" id="GO:0005524">
    <property type="term" value="F:ATP binding"/>
    <property type="evidence" value="ECO:0007669"/>
    <property type="project" value="UniProtKB-KW"/>
</dbReference>
<comment type="subunit">
    <text evidence="10">The complex is composed of two ATP-binding proteins (WtpC), two transmembrane proteins (WtpB) and a solute-binding protein (WtpA).</text>
</comment>
<dbReference type="Pfam" id="PF08402">
    <property type="entry name" value="TOBE_2"/>
    <property type="match status" value="1"/>
</dbReference>
<evidence type="ECO:0000256" key="3">
    <source>
        <dbReference type="ARBA" id="ARBA00022475"/>
    </source>
</evidence>
<dbReference type="EC" id="7.3.2.6" evidence="11"/>
<dbReference type="InterPro" id="IPR050093">
    <property type="entry name" value="ABC_SmlMolc_Importer"/>
</dbReference>
<proteinExistence type="inferred from homology"/>
<feature type="domain" description="ABC transporter" evidence="15">
    <location>
        <begin position="11"/>
        <end position="241"/>
    </location>
</feature>
<accession>A0A6B0SG50</accession>
<evidence type="ECO:0000256" key="6">
    <source>
        <dbReference type="ARBA" id="ARBA00022840"/>
    </source>
</evidence>
<dbReference type="GO" id="GO:0015417">
    <property type="term" value="F:ABC-type polyamine transporter activity"/>
    <property type="evidence" value="ECO:0007669"/>
    <property type="project" value="InterPro"/>
</dbReference>
<evidence type="ECO:0000313" key="16">
    <source>
        <dbReference type="EMBL" id="MXR20715.1"/>
    </source>
</evidence>
<comment type="subcellular location">
    <subcellularLocation>
        <location evidence="1">Cell membrane</location>
        <topology evidence="1">Peripheral membrane protein</topology>
    </subcellularLocation>
</comment>
<dbReference type="Gene3D" id="2.40.50.100">
    <property type="match status" value="1"/>
</dbReference>
<dbReference type="Proteomes" id="UP000471521">
    <property type="component" value="Unassembled WGS sequence"/>
</dbReference>
<reference evidence="16 17" key="1">
    <citation type="submission" date="2019-12" db="EMBL/GenBank/DDBJ databases">
        <title>Isolation and characterization of three novel carbon monoxide-oxidizing members of Halobacteria from salione crusts and soils.</title>
        <authorList>
            <person name="Myers M.R."/>
            <person name="King G.M."/>
        </authorList>
    </citation>
    <scope>NUCLEOTIDE SEQUENCE [LARGE SCALE GENOMIC DNA]</scope>
    <source>
        <strain evidence="16 17">PCN9</strain>
    </source>
</reference>
<dbReference type="InterPro" id="IPR003593">
    <property type="entry name" value="AAA+_ATPase"/>
</dbReference>
<keyword evidence="7" id="KW-1278">Translocase</keyword>
<dbReference type="GO" id="GO:1901238">
    <property type="term" value="F:ABC-type tungstate transporter activity"/>
    <property type="evidence" value="ECO:0007669"/>
    <property type="project" value="UniProtKB-EC"/>
</dbReference>
<gene>
    <name evidence="16" type="primary">potA</name>
    <name evidence="16" type="ORF">GRX66_08885</name>
</gene>
<keyword evidence="4" id="KW-0500">Molybdenum</keyword>
<keyword evidence="8" id="KW-0472">Membrane</keyword>
<comment type="similarity">
    <text evidence="9">Belongs to the ABC transporter superfamily. Sulfate/tungstate importer (TC 3.A.1.6) family.</text>
</comment>
<evidence type="ECO:0000256" key="11">
    <source>
        <dbReference type="ARBA" id="ARBA00039025"/>
    </source>
</evidence>
<evidence type="ECO:0000313" key="17">
    <source>
        <dbReference type="Proteomes" id="UP000471521"/>
    </source>
</evidence>
<evidence type="ECO:0000256" key="7">
    <source>
        <dbReference type="ARBA" id="ARBA00022967"/>
    </source>
</evidence>
<keyword evidence="2" id="KW-0813">Transport</keyword>
<dbReference type="RefSeq" id="WP_159526243.1">
    <property type="nucleotide sequence ID" value="NZ_WUUU01000058.1"/>
</dbReference>
<keyword evidence="6 16" id="KW-0067">ATP-binding</keyword>
<dbReference type="PANTHER" id="PTHR42781">
    <property type="entry name" value="SPERMIDINE/PUTRESCINE IMPORT ATP-BINDING PROTEIN POTA"/>
    <property type="match status" value="1"/>
</dbReference>
<keyword evidence="5" id="KW-0547">Nucleotide-binding</keyword>
<evidence type="ECO:0000256" key="10">
    <source>
        <dbReference type="ARBA" id="ARBA00038781"/>
    </source>
</evidence>
<dbReference type="GO" id="GO:0016887">
    <property type="term" value="F:ATP hydrolysis activity"/>
    <property type="evidence" value="ECO:0007669"/>
    <property type="project" value="InterPro"/>
</dbReference>
<dbReference type="InterPro" id="IPR013611">
    <property type="entry name" value="Transp-assoc_OB_typ2"/>
</dbReference>
<comment type="caution">
    <text evidence="16">The sequence shown here is derived from an EMBL/GenBank/DDBJ whole genome shotgun (WGS) entry which is preliminary data.</text>
</comment>
<evidence type="ECO:0000256" key="2">
    <source>
        <dbReference type="ARBA" id="ARBA00022448"/>
    </source>
</evidence>
<dbReference type="PANTHER" id="PTHR42781:SF4">
    <property type="entry name" value="SPERMIDINE_PUTRESCINE IMPORT ATP-BINDING PROTEIN POTA"/>
    <property type="match status" value="1"/>
</dbReference>
<dbReference type="SUPFAM" id="SSF52540">
    <property type="entry name" value="P-loop containing nucleoside triphosphate hydrolases"/>
    <property type="match status" value="1"/>
</dbReference>
<protein>
    <recommendedName>
        <fullName evidence="12">Molybdate/tungstate import ATP-binding protein WtpC</fullName>
        <ecNumber evidence="11">7.3.2.6</ecNumber>
    </recommendedName>
</protein>
<dbReference type="Gene3D" id="3.40.50.300">
    <property type="entry name" value="P-loop containing nucleotide triphosphate hydrolases"/>
    <property type="match status" value="1"/>
</dbReference>
<dbReference type="InterPro" id="IPR027417">
    <property type="entry name" value="P-loop_NTPase"/>
</dbReference>
<dbReference type="EMBL" id="WUUU01000058">
    <property type="protein sequence ID" value="MXR20715.1"/>
    <property type="molecule type" value="Genomic_DNA"/>
</dbReference>
<comment type="function">
    <text evidence="14">Part of the ABC transporter complex WtpABC involved in molybdate/tungstate import. Responsible for energy coupling to the transport system.</text>
</comment>
<comment type="catalytic activity">
    <reaction evidence="13">
        <text>tungstate(in) + ATP + H2O = tungstate(out) + ADP + phosphate + H(+)</text>
        <dbReference type="Rhea" id="RHEA:35027"/>
        <dbReference type="ChEBI" id="CHEBI:15377"/>
        <dbReference type="ChEBI" id="CHEBI:15378"/>
        <dbReference type="ChEBI" id="CHEBI:30616"/>
        <dbReference type="ChEBI" id="CHEBI:43474"/>
        <dbReference type="ChEBI" id="CHEBI:46502"/>
        <dbReference type="ChEBI" id="CHEBI:456216"/>
        <dbReference type="EC" id="7.3.2.6"/>
    </reaction>
</comment>
<dbReference type="PROSITE" id="PS50893">
    <property type="entry name" value="ABC_TRANSPORTER_2"/>
    <property type="match status" value="1"/>
</dbReference>
<dbReference type="FunFam" id="3.40.50.300:FF:000425">
    <property type="entry name" value="Probable ABC transporter, ATP-binding subunit"/>
    <property type="match status" value="1"/>
</dbReference>
<sequence>MDSADGAEIAIQYDGVTKEYGDLKAVNDVSFDVKDGELLALLGPSGSGKTTTLRMLAGFEKPTEGTISLAGDDVTHVPTHKRDTGMVFQDYALFPHMTVGDNIAFGLKRQGFEKGEIQERIDEVLDMVDLQGFADRNPRNLSGGQQQRVATARAIAIEPEVMLMDEPLGALDKKLRDQLEVELTELQADLGITTLYVTHNQEEALTIADRIAVMNEGEIEQIASPIEVYEEPATEFVADFIGDTNFLEGDLHETDGRVVLDIEGTEVDVNAAGVPANGGAVFVRPEKMNAREAGYTDESVNTLPGTVTRRLFLGSKVRYFVDIGRNVVTVDDSNKHGTTLHEPGDDVVLSWSVHDTRLAHG</sequence>
<evidence type="ECO:0000256" key="9">
    <source>
        <dbReference type="ARBA" id="ARBA00038307"/>
    </source>
</evidence>